<name>A0ABQ3SD57_9ACTN</name>
<feature type="compositionally biased region" description="Low complexity" evidence="1">
    <location>
        <begin position="348"/>
        <end position="373"/>
    </location>
</feature>
<evidence type="ECO:0000256" key="1">
    <source>
        <dbReference type="SAM" id="MobiDB-lite"/>
    </source>
</evidence>
<dbReference type="NCBIfam" id="NF041195">
    <property type="entry name" value="ScbA_BarX_GamBu"/>
    <property type="match status" value="1"/>
</dbReference>
<dbReference type="RefSeq" id="WP_203833587.1">
    <property type="nucleotide sequence ID" value="NZ_BNEB01000006.1"/>
</dbReference>
<feature type="domain" description="A-factor biosynthesis hotdog" evidence="2">
    <location>
        <begin position="212"/>
        <end position="325"/>
    </location>
</feature>
<accession>A0ABQ3SD57</accession>
<feature type="compositionally biased region" description="Low complexity" evidence="1">
    <location>
        <begin position="196"/>
        <end position="211"/>
    </location>
</feature>
<feature type="domain" description="A-factor biosynthesis hotdog" evidence="2">
    <location>
        <begin position="44"/>
        <end position="179"/>
    </location>
</feature>
<feature type="region of interest" description="Disordered" evidence="1">
    <location>
        <begin position="1"/>
        <end position="24"/>
    </location>
</feature>
<feature type="compositionally biased region" description="Pro residues" evidence="1">
    <location>
        <begin position="337"/>
        <end position="347"/>
    </location>
</feature>
<gene>
    <name evidence="3" type="ORF">Saso_77050</name>
</gene>
<proteinExistence type="predicted"/>
<evidence type="ECO:0000313" key="3">
    <source>
        <dbReference type="EMBL" id="GHI66055.1"/>
    </source>
</evidence>
<dbReference type="Pfam" id="PF03756">
    <property type="entry name" value="AfsA"/>
    <property type="match status" value="2"/>
</dbReference>
<feature type="region of interest" description="Disordered" evidence="1">
    <location>
        <begin position="324"/>
        <end position="373"/>
    </location>
</feature>
<feature type="compositionally biased region" description="Low complexity" evidence="1">
    <location>
        <begin position="324"/>
        <end position="336"/>
    </location>
</feature>
<reference evidence="4" key="1">
    <citation type="submission" date="2023-07" db="EMBL/GenBank/DDBJ databases">
        <title>Whole genome shotgun sequence of Streptomyces cacaoi subsp. asoensis NBRC 13813.</title>
        <authorList>
            <person name="Komaki H."/>
            <person name="Tamura T."/>
        </authorList>
    </citation>
    <scope>NUCLEOTIDE SEQUENCE [LARGE SCALE GENOMIC DNA]</scope>
    <source>
        <strain evidence="4">NBRC 13813</strain>
    </source>
</reference>
<evidence type="ECO:0000259" key="2">
    <source>
        <dbReference type="Pfam" id="PF03756"/>
    </source>
</evidence>
<dbReference type="Proteomes" id="UP000649259">
    <property type="component" value="Unassembled WGS sequence"/>
</dbReference>
<organism evidence="3 4">
    <name type="scientific">Streptomyces asoensis</name>
    <dbReference type="NCBI Taxonomy" id="249586"/>
    <lineage>
        <taxon>Bacteria</taxon>
        <taxon>Bacillati</taxon>
        <taxon>Actinomycetota</taxon>
        <taxon>Actinomycetes</taxon>
        <taxon>Kitasatosporales</taxon>
        <taxon>Streptomycetaceae</taxon>
        <taxon>Streptomyces</taxon>
    </lineage>
</organism>
<sequence>MSVSTFHVERQATATRTPGKDTTAPAYLTVPHFPSLTSTVPRELVHRASIAEVMLTGWQRQDDTHFTVSAQLPRRHGFFETVQGCHDPLLIAETVRQTGLLLAHTEFGVPFGHQFLMWNLAVDLRHEHLLVGATPASLDIHVTCTDIKRRGTQLSGLHLTAAIHRDGTPAATGTAAFTCTSPAVYRRLRAHRLNNTTPAPLPLTSPTAPQTVGRHSPTDVVLSPHNQPDTWQLRIDTRHPVLFDHPLDHVPGMALIEAARQAATAYLGHPCLPTTLHSEFTHYAELHTPTIIKTHPQPPHPHGHTRLLITGHQNNTPIFTTTITTPTHTPTHTQTPAPAPAPAPAHAPAPAQAQAPAPAQAQAQAQAHAPIPA</sequence>
<evidence type="ECO:0000313" key="4">
    <source>
        <dbReference type="Proteomes" id="UP000649259"/>
    </source>
</evidence>
<dbReference type="InterPro" id="IPR047757">
    <property type="entry name" value="AfsA-like"/>
</dbReference>
<dbReference type="InterPro" id="IPR005509">
    <property type="entry name" value="AfsA_hotdog_dom"/>
</dbReference>
<feature type="region of interest" description="Disordered" evidence="1">
    <location>
        <begin position="195"/>
        <end position="218"/>
    </location>
</feature>
<dbReference type="EMBL" id="BNEB01000006">
    <property type="protein sequence ID" value="GHI66055.1"/>
    <property type="molecule type" value="Genomic_DNA"/>
</dbReference>
<protein>
    <submittedName>
        <fullName evidence="3">Adhesin</fullName>
    </submittedName>
</protein>
<dbReference type="GeneID" id="91475565"/>
<comment type="caution">
    <text evidence="3">The sequence shown here is derived from an EMBL/GenBank/DDBJ whole genome shotgun (WGS) entry which is preliminary data.</text>
</comment>
<keyword evidence="4" id="KW-1185">Reference proteome</keyword>